<evidence type="ECO:0000256" key="10">
    <source>
        <dbReference type="HAMAP-Rule" id="MF_00330"/>
    </source>
</evidence>
<keyword evidence="7 10" id="KW-0406">Ion transport</keyword>
<dbReference type="Proteomes" id="UP001364211">
    <property type="component" value="Unassembled WGS sequence"/>
</dbReference>
<reference evidence="11 12" key="1">
    <citation type="submission" date="2024-03" db="EMBL/GenBank/DDBJ databases">
        <title>Draft genome sequence of Pseudonocardia sp. DW16-2.</title>
        <authorList>
            <person name="Duangmal K."/>
        </authorList>
    </citation>
    <scope>NUCLEOTIDE SEQUENCE [LARGE SCALE GENOMIC DNA]</scope>
    <source>
        <strain evidence="11 12">DW16-2</strain>
    </source>
</reference>
<evidence type="ECO:0000256" key="6">
    <source>
        <dbReference type="ARBA" id="ARBA00022989"/>
    </source>
</evidence>
<dbReference type="InterPro" id="IPR003705">
    <property type="entry name" value="CbiN"/>
</dbReference>
<feature type="transmembrane region" description="Helical" evidence="10">
    <location>
        <begin position="64"/>
        <end position="84"/>
    </location>
</feature>
<evidence type="ECO:0000256" key="7">
    <source>
        <dbReference type="ARBA" id="ARBA00023065"/>
    </source>
</evidence>
<dbReference type="HAMAP" id="MF_00330">
    <property type="entry name" value="CbiN"/>
    <property type="match status" value="1"/>
</dbReference>
<gene>
    <name evidence="10" type="primary">cbiN</name>
    <name evidence="11" type="ORF">WJX68_06380</name>
</gene>
<evidence type="ECO:0000256" key="9">
    <source>
        <dbReference type="ARBA" id="ARBA00023285"/>
    </source>
</evidence>
<keyword evidence="6 10" id="KW-1133">Transmembrane helix</keyword>
<protein>
    <recommendedName>
        <fullName evidence="10">Cobalt transport protein CbiN</fullName>
    </recommendedName>
    <alternativeName>
        <fullName evidence="10">Energy-coupling factor transporter probable substrate-capture protein CbiN</fullName>
        <shortName evidence="10">ECF transporter S component CbiN</shortName>
    </alternativeName>
</protein>
<evidence type="ECO:0000256" key="5">
    <source>
        <dbReference type="ARBA" id="ARBA00022692"/>
    </source>
</evidence>
<accession>A0ABU8T3M4</accession>
<evidence type="ECO:0000256" key="2">
    <source>
        <dbReference type="ARBA" id="ARBA00022448"/>
    </source>
</evidence>
<evidence type="ECO:0000313" key="11">
    <source>
        <dbReference type="EMBL" id="MEJ8278551.1"/>
    </source>
</evidence>
<keyword evidence="1 10" id="KW-0171">Cobalt transport</keyword>
<keyword evidence="9 10" id="KW-0170">Cobalt</keyword>
<comment type="function">
    <text evidence="10">Part of the energy-coupling factor (ECF) transporter complex CbiMNOQ involved in cobalt import.</text>
</comment>
<sequence>MSRSTVTNVLLAVAVLALFAIPVLFVPGEYAGSDGQAGEAIEATGYQPWFTPVWEPPSGEIESGIFAMQAAAGAGVLGYCIGVARTRRRAQLAREADAPRT</sequence>
<dbReference type="PANTHER" id="PTHR38662:SF1">
    <property type="entry name" value="COBALT TRANSPORT PROTEIN CBIN"/>
    <property type="match status" value="1"/>
</dbReference>
<dbReference type="PANTHER" id="PTHR38662">
    <property type="entry name" value="COBALT TRANSPORT PROTEIN CBIN"/>
    <property type="match status" value="1"/>
</dbReference>
<comment type="subcellular location">
    <subcellularLocation>
        <location evidence="10">Cell membrane</location>
        <topology evidence="10">Multi-pass membrane protein</topology>
    </subcellularLocation>
</comment>
<dbReference type="EMBL" id="JBBJUP010000004">
    <property type="protein sequence ID" value="MEJ8278551.1"/>
    <property type="molecule type" value="Genomic_DNA"/>
</dbReference>
<evidence type="ECO:0000313" key="12">
    <source>
        <dbReference type="Proteomes" id="UP001364211"/>
    </source>
</evidence>
<dbReference type="RefSeq" id="WP_340286961.1">
    <property type="nucleotide sequence ID" value="NZ_JBBJUP010000004.1"/>
</dbReference>
<name>A0ABU8T3M4_9PSEU</name>
<organism evidence="11 12">
    <name type="scientific">Pseudonocardia spirodelae</name>
    <dbReference type="NCBI Taxonomy" id="3133431"/>
    <lineage>
        <taxon>Bacteria</taxon>
        <taxon>Bacillati</taxon>
        <taxon>Actinomycetota</taxon>
        <taxon>Actinomycetes</taxon>
        <taxon>Pseudonocardiales</taxon>
        <taxon>Pseudonocardiaceae</taxon>
        <taxon>Pseudonocardia</taxon>
    </lineage>
</organism>
<dbReference type="Pfam" id="PF02553">
    <property type="entry name" value="CbiN"/>
    <property type="match status" value="1"/>
</dbReference>
<evidence type="ECO:0000256" key="1">
    <source>
        <dbReference type="ARBA" id="ARBA00022426"/>
    </source>
</evidence>
<keyword evidence="5 10" id="KW-0812">Transmembrane</keyword>
<keyword evidence="8 10" id="KW-0472">Membrane</keyword>
<proteinExistence type="inferred from homology"/>
<keyword evidence="4 10" id="KW-0169">Cobalamin biosynthesis</keyword>
<keyword evidence="2 10" id="KW-0813">Transport</keyword>
<keyword evidence="12" id="KW-1185">Reference proteome</keyword>
<evidence type="ECO:0000256" key="4">
    <source>
        <dbReference type="ARBA" id="ARBA00022573"/>
    </source>
</evidence>
<dbReference type="NCBIfam" id="NF002780">
    <property type="entry name" value="PRK02898.1"/>
    <property type="match status" value="1"/>
</dbReference>
<comment type="caution">
    <text evidence="10">Lacks conserved residue(s) required for the propagation of feature annotation.</text>
</comment>
<keyword evidence="3 10" id="KW-1003">Cell membrane</keyword>
<comment type="subunit">
    <text evidence="10">Forms an energy-coupling factor (ECF) transporter complex composed of an ATP-binding protein (A component, CbiO), a transmembrane protein (T component, CbiQ) and 2 possible substrate-capture proteins (S components, CbiM and CbiN) of unknown stoichimetry.</text>
</comment>
<evidence type="ECO:0000256" key="3">
    <source>
        <dbReference type="ARBA" id="ARBA00022475"/>
    </source>
</evidence>
<comment type="similarity">
    <text evidence="10">Belongs to the CbiN family.</text>
</comment>
<comment type="caution">
    <text evidence="11">The sequence shown here is derived from an EMBL/GenBank/DDBJ whole genome shotgun (WGS) entry which is preliminary data.</text>
</comment>
<comment type="pathway">
    <text evidence="10">Cofactor biosynthesis; adenosylcobalamin biosynthesis.</text>
</comment>
<evidence type="ECO:0000256" key="8">
    <source>
        <dbReference type="ARBA" id="ARBA00023136"/>
    </source>
</evidence>